<reference evidence="2 4" key="2">
    <citation type="submission" date="2016-08" db="EMBL/GenBank/DDBJ databases">
        <authorList>
            <person name="Varghese N."/>
            <person name="Submissions Spin"/>
        </authorList>
    </citation>
    <scope>NUCLEOTIDE SEQUENCE [LARGE SCALE GENOMIC DNA]</scope>
    <source>
        <strain evidence="2 4">HL-109</strain>
    </source>
</reference>
<reference evidence="1 3" key="1">
    <citation type="submission" date="2015-09" db="EMBL/GenBank/DDBJ databases">
        <title>Identification and resolution of microdiversity through metagenomic sequencing of parallel consortia.</title>
        <authorList>
            <person name="Nelson W.C."/>
            <person name="Romine M.F."/>
            <person name="Lindemann S.R."/>
        </authorList>
    </citation>
    <scope>NUCLEOTIDE SEQUENCE [LARGE SCALE GENOMIC DNA]</scope>
    <source>
        <strain evidence="1">HL-109</strain>
    </source>
</reference>
<dbReference type="CDD" id="cd02883">
    <property type="entry name" value="NUDIX_Hydrolase"/>
    <property type="match status" value="1"/>
</dbReference>
<dbReference type="GO" id="GO:0003824">
    <property type="term" value="F:catalytic activity"/>
    <property type="evidence" value="ECO:0007669"/>
    <property type="project" value="UniProtKB-ARBA"/>
</dbReference>
<dbReference type="Gene3D" id="3.90.79.10">
    <property type="entry name" value="Nucleoside Triphosphate Pyrophosphohydrolase"/>
    <property type="match status" value="1"/>
</dbReference>
<evidence type="ECO:0000313" key="2">
    <source>
        <dbReference type="EMBL" id="SCC78561.1"/>
    </source>
</evidence>
<evidence type="ECO:0000313" key="4">
    <source>
        <dbReference type="Proteomes" id="UP000182800"/>
    </source>
</evidence>
<dbReference type="OrthoDB" id="9806849at2"/>
<sequence length="247" mass="26617">MTESREDSGYSIARIAAIRARLVPARWPWAERNASMIAQEWRAARAGNPHLFDGEVLLAHRVSASAGCDGVLALDFMPVRYSAFRAFKAAGFPDGFAVNVFPAIAPRDRAGRYLVGRMGGHTDNAGALYFATGTPDPGDVADDGRIDLTAAALRELAEETGLAPDRSVLDPHWHMLRRGGHLALIRVCMLALPAADLARHGEEARKSMPEPELAGIEVIGEGDDLTDAALPDFMRAYLARAFTGTLP</sequence>
<proteinExistence type="predicted"/>
<name>A0A0P7ZX97_9HYPH</name>
<accession>A0A0P7ZX97</accession>
<dbReference type="RefSeq" id="WP_074443375.1">
    <property type="nucleotide sequence ID" value="NZ_FMBM01000001.1"/>
</dbReference>
<organism evidence="1 3">
    <name type="scientific">Saliniramus fredricksonii</name>
    <dbReference type="NCBI Taxonomy" id="1653334"/>
    <lineage>
        <taxon>Bacteria</taxon>
        <taxon>Pseudomonadati</taxon>
        <taxon>Pseudomonadota</taxon>
        <taxon>Alphaproteobacteria</taxon>
        <taxon>Hyphomicrobiales</taxon>
        <taxon>Salinarimonadaceae</taxon>
        <taxon>Saliniramus</taxon>
    </lineage>
</organism>
<dbReference type="SUPFAM" id="SSF55811">
    <property type="entry name" value="Nudix"/>
    <property type="match status" value="1"/>
</dbReference>
<dbReference type="Proteomes" id="UP000182800">
    <property type="component" value="Unassembled WGS sequence"/>
</dbReference>
<dbReference type="STRING" id="1653334.GA0071312_0360"/>
<evidence type="ECO:0000313" key="3">
    <source>
        <dbReference type="Proteomes" id="UP000050497"/>
    </source>
</evidence>
<evidence type="ECO:0000313" key="1">
    <source>
        <dbReference type="EMBL" id="KPQ09467.1"/>
    </source>
</evidence>
<dbReference type="EMBL" id="FMBM01000001">
    <property type="protein sequence ID" value="SCC78561.1"/>
    <property type="molecule type" value="Genomic_DNA"/>
</dbReference>
<keyword evidence="4" id="KW-1185">Reference proteome</keyword>
<dbReference type="Proteomes" id="UP000050497">
    <property type="component" value="Unassembled WGS sequence"/>
</dbReference>
<dbReference type="AlphaFoldDB" id="A0A0P7ZX97"/>
<comment type="caution">
    <text evidence="1">The sequence shown here is derived from an EMBL/GenBank/DDBJ whole genome shotgun (WGS) entry which is preliminary data.</text>
</comment>
<protein>
    <submittedName>
        <fullName evidence="1">NUDIX domain</fullName>
    </submittedName>
</protein>
<dbReference type="EMBL" id="LJSX01000027">
    <property type="protein sequence ID" value="KPQ09467.1"/>
    <property type="molecule type" value="Genomic_DNA"/>
</dbReference>
<gene>
    <name evidence="2" type="ORF">GA0071312_0360</name>
    <name evidence="1" type="ORF">HLUCCO17_14740</name>
</gene>
<dbReference type="InterPro" id="IPR015797">
    <property type="entry name" value="NUDIX_hydrolase-like_dom_sf"/>
</dbReference>